<feature type="non-terminal residue" evidence="1">
    <location>
        <position position="1"/>
    </location>
</feature>
<dbReference type="GO" id="GO:0000981">
    <property type="term" value="F:DNA-binding transcription factor activity, RNA polymerase II-specific"/>
    <property type="evidence" value="ECO:0007669"/>
    <property type="project" value="InterPro"/>
</dbReference>
<protein>
    <recommendedName>
        <fullName evidence="3">Zn(2)-C6 fungal-type domain-containing protein</fullName>
    </recommendedName>
</protein>
<dbReference type="OrthoDB" id="2269373at2759"/>
<dbReference type="SUPFAM" id="SSF57701">
    <property type="entry name" value="Zn2/Cys6 DNA-binding domain"/>
    <property type="match status" value="1"/>
</dbReference>
<comment type="caution">
    <text evidence="1">The sequence shown here is derived from an EMBL/GenBank/DDBJ whole genome shotgun (WGS) entry which is preliminary data.</text>
</comment>
<evidence type="ECO:0008006" key="3">
    <source>
        <dbReference type="Google" id="ProtNLM"/>
    </source>
</evidence>
<keyword evidence="2" id="KW-1185">Reference proteome</keyword>
<sequence>DKKPAQRVLACALCQQRKKKCDRRSLCLFCIKAMRKAKVQCVPRTPAPKRKRRKPTQELIERPVRCEELLSRCSCVQNSAFHDT</sequence>
<evidence type="ECO:0000313" key="1">
    <source>
        <dbReference type="EMBL" id="KAH7113018.1"/>
    </source>
</evidence>
<proteinExistence type="predicted"/>
<dbReference type="AlphaFoldDB" id="A0A9P9D5L3"/>
<name>A0A9P9D5L3_9HYPO</name>
<accession>A0A9P9D5L3</accession>
<gene>
    <name evidence="1" type="ORF">EDB81DRAFT_602935</name>
</gene>
<dbReference type="EMBL" id="JAGMUV010000036">
    <property type="protein sequence ID" value="KAH7113018.1"/>
    <property type="molecule type" value="Genomic_DNA"/>
</dbReference>
<reference evidence="1" key="1">
    <citation type="journal article" date="2021" name="Nat. Commun.">
        <title>Genetic determinants of endophytism in the Arabidopsis root mycobiome.</title>
        <authorList>
            <person name="Mesny F."/>
            <person name="Miyauchi S."/>
            <person name="Thiergart T."/>
            <person name="Pickel B."/>
            <person name="Atanasova L."/>
            <person name="Karlsson M."/>
            <person name="Huettel B."/>
            <person name="Barry K.W."/>
            <person name="Haridas S."/>
            <person name="Chen C."/>
            <person name="Bauer D."/>
            <person name="Andreopoulos W."/>
            <person name="Pangilinan J."/>
            <person name="LaButti K."/>
            <person name="Riley R."/>
            <person name="Lipzen A."/>
            <person name="Clum A."/>
            <person name="Drula E."/>
            <person name="Henrissat B."/>
            <person name="Kohler A."/>
            <person name="Grigoriev I.V."/>
            <person name="Martin F.M."/>
            <person name="Hacquard S."/>
        </authorList>
    </citation>
    <scope>NUCLEOTIDE SEQUENCE</scope>
    <source>
        <strain evidence="1">MPI-CAGE-AT-0147</strain>
    </source>
</reference>
<organism evidence="1 2">
    <name type="scientific">Dactylonectria macrodidyma</name>
    <dbReference type="NCBI Taxonomy" id="307937"/>
    <lineage>
        <taxon>Eukaryota</taxon>
        <taxon>Fungi</taxon>
        <taxon>Dikarya</taxon>
        <taxon>Ascomycota</taxon>
        <taxon>Pezizomycotina</taxon>
        <taxon>Sordariomycetes</taxon>
        <taxon>Hypocreomycetidae</taxon>
        <taxon>Hypocreales</taxon>
        <taxon>Nectriaceae</taxon>
        <taxon>Dactylonectria</taxon>
    </lineage>
</organism>
<feature type="non-terminal residue" evidence="1">
    <location>
        <position position="84"/>
    </location>
</feature>
<dbReference type="GO" id="GO:0008270">
    <property type="term" value="F:zinc ion binding"/>
    <property type="evidence" value="ECO:0007669"/>
    <property type="project" value="InterPro"/>
</dbReference>
<dbReference type="InterPro" id="IPR036864">
    <property type="entry name" value="Zn2-C6_fun-type_DNA-bd_sf"/>
</dbReference>
<dbReference type="Proteomes" id="UP000738349">
    <property type="component" value="Unassembled WGS sequence"/>
</dbReference>
<evidence type="ECO:0000313" key="2">
    <source>
        <dbReference type="Proteomes" id="UP000738349"/>
    </source>
</evidence>